<accession>A0AAW1G171</accession>
<sequence>MDEVLQQVEVHILRIERHAHIPHPVSVCRLRLRAYVPGTLLAEDALRSVLNVGLHHSCRLHRGGRNPIPVRRIRRAACEEEKGTALLL</sequence>
<evidence type="ECO:0000313" key="1">
    <source>
        <dbReference type="EMBL" id="KAK9540568.1"/>
    </source>
</evidence>
<comment type="caution">
    <text evidence="1">The sequence shown here is derived from an EMBL/GenBank/DDBJ whole genome shotgun (WGS) entry which is preliminary data.</text>
</comment>
<organism evidence="1 2">
    <name type="scientific">Zoarces viviparus</name>
    <name type="common">Viviparous eelpout</name>
    <name type="synonym">Blennius viviparus</name>
    <dbReference type="NCBI Taxonomy" id="48416"/>
    <lineage>
        <taxon>Eukaryota</taxon>
        <taxon>Metazoa</taxon>
        <taxon>Chordata</taxon>
        <taxon>Craniata</taxon>
        <taxon>Vertebrata</taxon>
        <taxon>Euteleostomi</taxon>
        <taxon>Actinopterygii</taxon>
        <taxon>Neopterygii</taxon>
        <taxon>Teleostei</taxon>
        <taxon>Neoteleostei</taxon>
        <taxon>Acanthomorphata</taxon>
        <taxon>Eupercaria</taxon>
        <taxon>Perciformes</taxon>
        <taxon>Cottioidei</taxon>
        <taxon>Zoarcales</taxon>
        <taxon>Zoarcidae</taxon>
        <taxon>Zoarcinae</taxon>
        <taxon>Zoarces</taxon>
    </lineage>
</organism>
<dbReference type="Proteomes" id="UP001488805">
    <property type="component" value="Unassembled WGS sequence"/>
</dbReference>
<dbReference type="EMBL" id="JBCEZU010000013">
    <property type="protein sequence ID" value="KAK9540568.1"/>
    <property type="molecule type" value="Genomic_DNA"/>
</dbReference>
<name>A0AAW1G171_ZOAVI</name>
<dbReference type="AlphaFoldDB" id="A0AAW1G171"/>
<keyword evidence="2" id="KW-1185">Reference proteome</keyword>
<protein>
    <submittedName>
        <fullName evidence="1">Uncharacterized protein</fullName>
    </submittedName>
</protein>
<proteinExistence type="predicted"/>
<reference evidence="1 2" key="1">
    <citation type="journal article" date="2024" name="Genome Biol. Evol.">
        <title>Chromosome-level genome assembly of the viviparous eelpout Zoarces viviparus.</title>
        <authorList>
            <person name="Fuhrmann N."/>
            <person name="Brasseur M.V."/>
            <person name="Bakowski C.E."/>
            <person name="Podsiadlowski L."/>
            <person name="Prost S."/>
            <person name="Krehenwinkel H."/>
            <person name="Mayer C."/>
        </authorList>
    </citation>
    <scope>NUCLEOTIDE SEQUENCE [LARGE SCALE GENOMIC DNA]</scope>
    <source>
        <strain evidence="1">NO-MEL_2022_Ind0_liver</strain>
    </source>
</reference>
<evidence type="ECO:0000313" key="2">
    <source>
        <dbReference type="Proteomes" id="UP001488805"/>
    </source>
</evidence>
<gene>
    <name evidence="1" type="ORF">VZT92_003010</name>
</gene>